<feature type="region of interest" description="Disordered" evidence="1">
    <location>
        <begin position="30"/>
        <end position="126"/>
    </location>
</feature>
<dbReference type="InterPro" id="IPR036034">
    <property type="entry name" value="PDZ_sf"/>
</dbReference>
<proteinExistence type="predicted"/>
<gene>
    <name evidence="4" type="ORF">FKW44_013034</name>
</gene>
<dbReference type="CDD" id="cd15471">
    <property type="entry name" value="Myo5p-like_CBD_afadin"/>
    <property type="match status" value="1"/>
</dbReference>
<evidence type="ECO:0000256" key="1">
    <source>
        <dbReference type="SAM" id="MobiDB-lite"/>
    </source>
</evidence>
<dbReference type="SMART" id="SM00228">
    <property type="entry name" value="PDZ"/>
    <property type="match status" value="1"/>
</dbReference>
<dbReference type="Gene3D" id="2.30.42.10">
    <property type="match status" value="1"/>
</dbReference>
<accession>A0A7T8HKH5</accession>
<dbReference type="PROSITE" id="PS51126">
    <property type="entry name" value="DILUTE"/>
    <property type="match status" value="1"/>
</dbReference>
<sequence>HGSVIRFGRGSCFRFIDPLFEERLRASSFSSNTQPLPMSSSQSLNNTSSSHHHQHNQNNNAHPHLHSHHSNNIMMSGSHNDSYHSSGNSNNYATYSPNHHHHHPQHLSSSQQLFPGKHAPPPMGQDHILPAVLEFSEDTENDFFDAITINLDVNAVQFKLAPTYTLYMATRFRASTHYRPELIPHERAIRLTDMLSRVAEKIFSVIRSYPQDAPILAFWMANSSECLHFLKSDRHITTFSLEAQDTLAETVHSSFKQLVIRLQADLELVMPQIFTAPESHDDPTTGIVKVLSSAMSLLRKCRVNAALTIQLFSQLFHYINMWTFNRIVMGGGANNYCSHAWGLLLKKRISKVEQWAEKQGLELAADCHLARIIQAAQLLMARKVTAVDIASVSSICFKLNSLQLRTLLQKYEPGPEESPMSMDMIETIVRVAENTVDKLTHSEGREVRLEEDFLLQLPFLLPEDGYSCDIVRGIPGGLTEFLSPLQRLTLCVMTPQPTSSGLWTIYMDTGHTIISSTSSPDRSPSQSSQNVLSYNNPVMSLDHRVSNEPELQTIQLSKSNSGMGLSIIAAKGVGKDKLGIYVKAVVEGGAAFHDGRLQAGDQLLKVDGQSLIGITQEKAAEIMMHTGKVVELEVAKQGAIFHGLATLLSQPSPMLSRPSERMIPQS</sequence>
<dbReference type="InterPro" id="IPR037977">
    <property type="entry name" value="CBD_Afadin"/>
</dbReference>
<feature type="non-terminal residue" evidence="4">
    <location>
        <position position="1"/>
    </location>
</feature>
<feature type="domain" description="Dilute" evidence="3">
    <location>
        <begin position="196"/>
        <end position="434"/>
    </location>
</feature>
<dbReference type="OrthoDB" id="6260541at2759"/>
<dbReference type="GO" id="GO:0005912">
    <property type="term" value="C:adherens junction"/>
    <property type="evidence" value="ECO:0007669"/>
    <property type="project" value="TreeGrafter"/>
</dbReference>
<evidence type="ECO:0000313" key="5">
    <source>
        <dbReference type="Proteomes" id="UP000595437"/>
    </source>
</evidence>
<feature type="domain" description="PDZ" evidence="2">
    <location>
        <begin position="553"/>
        <end position="638"/>
    </location>
</feature>
<reference evidence="5" key="1">
    <citation type="submission" date="2021-01" db="EMBL/GenBank/DDBJ databases">
        <title>Caligus Genome Assembly.</title>
        <authorList>
            <person name="Gallardo-Escarate C."/>
        </authorList>
    </citation>
    <scope>NUCLEOTIDE SEQUENCE [LARGE SCALE GENOMIC DNA]</scope>
</reference>
<dbReference type="InterPro" id="IPR001478">
    <property type="entry name" value="PDZ"/>
</dbReference>
<dbReference type="GO" id="GO:0032880">
    <property type="term" value="P:regulation of protein localization"/>
    <property type="evidence" value="ECO:0007669"/>
    <property type="project" value="TreeGrafter"/>
</dbReference>
<dbReference type="PANTHER" id="PTHR10398:SF2">
    <property type="entry name" value="AFADIN"/>
    <property type="match status" value="1"/>
</dbReference>
<dbReference type="SUPFAM" id="SSF50156">
    <property type="entry name" value="PDZ domain-like"/>
    <property type="match status" value="1"/>
</dbReference>
<dbReference type="Pfam" id="PF01843">
    <property type="entry name" value="DIL"/>
    <property type="match status" value="1"/>
</dbReference>
<feature type="compositionally biased region" description="Polar residues" evidence="1">
    <location>
        <begin position="70"/>
        <end position="97"/>
    </location>
</feature>
<organism evidence="4 5">
    <name type="scientific">Caligus rogercresseyi</name>
    <name type="common">Sea louse</name>
    <dbReference type="NCBI Taxonomy" id="217165"/>
    <lineage>
        <taxon>Eukaryota</taxon>
        <taxon>Metazoa</taxon>
        <taxon>Ecdysozoa</taxon>
        <taxon>Arthropoda</taxon>
        <taxon>Crustacea</taxon>
        <taxon>Multicrustacea</taxon>
        <taxon>Hexanauplia</taxon>
        <taxon>Copepoda</taxon>
        <taxon>Siphonostomatoida</taxon>
        <taxon>Caligidae</taxon>
        <taxon>Caligus</taxon>
    </lineage>
</organism>
<dbReference type="FunFam" id="2.30.42.10:FF:000032">
    <property type="entry name" value="Afadin isoform A"/>
    <property type="match status" value="1"/>
</dbReference>
<protein>
    <recommendedName>
        <fullName evidence="6">Afadin</fullName>
    </recommendedName>
</protein>
<evidence type="ECO:0008006" key="6">
    <source>
        <dbReference type="Google" id="ProtNLM"/>
    </source>
</evidence>
<feature type="non-terminal residue" evidence="4">
    <location>
        <position position="666"/>
    </location>
</feature>
<dbReference type="InterPro" id="IPR028842">
    <property type="entry name" value="Afadin"/>
</dbReference>
<dbReference type="GO" id="GO:0050839">
    <property type="term" value="F:cell adhesion molecule binding"/>
    <property type="evidence" value="ECO:0007669"/>
    <property type="project" value="TreeGrafter"/>
</dbReference>
<dbReference type="PROSITE" id="PS50106">
    <property type="entry name" value="PDZ"/>
    <property type="match status" value="1"/>
</dbReference>
<dbReference type="AlphaFoldDB" id="A0A7T8HKH5"/>
<evidence type="ECO:0000313" key="4">
    <source>
        <dbReference type="EMBL" id="QQP51614.1"/>
    </source>
</evidence>
<dbReference type="PANTHER" id="PTHR10398">
    <property type="entry name" value="AFADIN"/>
    <property type="match status" value="1"/>
</dbReference>
<dbReference type="SMART" id="SM01132">
    <property type="entry name" value="DIL"/>
    <property type="match status" value="1"/>
</dbReference>
<dbReference type="CDD" id="cd06789">
    <property type="entry name" value="PDZ_AFDN-like"/>
    <property type="match status" value="1"/>
</dbReference>
<name>A0A7T8HKH5_CALRO</name>
<dbReference type="Pfam" id="PF00595">
    <property type="entry name" value="PDZ"/>
    <property type="match status" value="1"/>
</dbReference>
<dbReference type="Proteomes" id="UP000595437">
    <property type="component" value="Chromosome 8"/>
</dbReference>
<evidence type="ECO:0000259" key="3">
    <source>
        <dbReference type="PROSITE" id="PS51126"/>
    </source>
</evidence>
<dbReference type="EMBL" id="CP045897">
    <property type="protein sequence ID" value="QQP51614.1"/>
    <property type="molecule type" value="Genomic_DNA"/>
</dbReference>
<evidence type="ECO:0000259" key="2">
    <source>
        <dbReference type="PROSITE" id="PS50106"/>
    </source>
</evidence>
<feature type="compositionally biased region" description="Low complexity" evidence="1">
    <location>
        <begin position="39"/>
        <end position="49"/>
    </location>
</feature>
<dbReference type="InterPro" id="IPR002710">
    <property type="entry name" value="Dilute_dom"/>
</dbReference>
<keyword evidence="5" id="KW-1185">Reference proteome</keyword>